<dbReference type="AlphaFoldDB" id="A0A3Q7EC18"/>
<reference evidence="2" key="1">
    <citation type="journal article" date="2012" name="Nature">
        <title>The tomato genome sequence provides insights into fleshy fruit evolution.</title>
        <authorList>
            <consortium name="Tomato Genome Consortium"/>
        </authorList>
    </citation>
    <scope>NUCLEOTIDE SEQUENCE [LARGE SCALE GENOMIC DNA]</scope>
    <source>
        <strain evidence="2">cv. Heinz 1706</strain>
    </source>
</reference>
<sequence length="86" mass="9931">MIFNIHPFILLFFGVTSLEHPSKNRAATTLFFSKDSTLNTHKKHLKPLKISPFSMNKLQLTNTSKRLSFFFTFLVKKVTKNNPTTT</sequence>
<evidence type="ECO:0000313" key="3">
    <source>
        <dbReference type="Proteomes" id="UP000004994"/>
    </source>
</evidence>
<proteinExistence type="predicted"/>
<organism evidence="2">
    <name type="scientific">Solanum lycopersicum</name>
    <name type="common">Tomato</name>
    <name type="synonym">Lycopersicon esculentum</name>
    <dbReference type="NCBI Taxonomy" id="4081"/>
    <lineage>
        <taxon>Eukaryota</taxon>
        <taxon>Viridiplantae</taxon>
        <taxon>Streptophyta</taxon>
        <taxon>Embryophyta</taxon>
        <taxon>Tracheophyta</taxon>
        <taxon>Spermatophyta</taxon>
        <taxon>Magnoliopsida</taxon>
        <taxon>eudicotyledons</taxon>
        <taxon>Gunneridae</taxon>
        <taxon>Pentapetalae</taxon>
        <taxon>asterids</taxon>
        <taxon>lamiids</taxon>
        <taxon>Solanales</taxon>
        <taxon>Solanaceae</taxon>
        <taxon>Solanoideae</taxon>
        <taxon>Solaneae</taxon>
        <taxon>Solanum</taxon>
        <taxon>Solanum subgen. Lycopersicon</taxon>
    </lineage>
</organism>
<dbReference type="Proteomes" id="UP000004994">
    <property type="component" value="Chromosome 1"/>
</dbReference>
<protein>
    <submittedName>
        <fullName evidence="2">Uncharacterized protein</fullName>
    </submittedName>
</protein>
<reference evidence="2" key="2">
    <citation type="submission" date="2019-01" db="UniProtKB">
        <authorList>
            <consortium name="EnsemblPlants"/>
        </authorList>
    </citation>
    <scope>IDENTIFICATION</scope>
    <source>
        <strain evidence="2">cv. Heinz 1706</strain>
    </source>
</reference>
<feature type="chain" id="PRO_5018585419" evidence="1">
    <location>
        <begin position="18"/>
        <end position="86"/>
    </location>
</feature>
<name>A0A3Q7EC18_SOLLC</name>
<feature type="signal peptide" evidence="1">
    <location>
        <begin position="1"/>
        <end position="17"/>
    </location>
</feature>
<dbReference type="Gramene" id="Solyc01g016650.1.1">
    <property type="protein sequence ID" value="Solyc01g016650.1.1.1"/>
    <property type="gene ID" value="Solyc01g016650.1"/>
</dbReference>
<keyword evidence="1" id="KW-0732">Signal</keyword>
<evidence type="ECO:0000313" key="2">
    <source>
        <dbReference type="EnsemblPlants" id="Solyc01g016650.1.1.1"/>
    </source>
</evidence>
<evidence type="ECO:0000256" key="1">
    <source>
        <dbReference type="SAM" id="SignalP"/>
    </source>
</evidence>
<keyword evidence="3" id="KW-1185">Reference proteome</keyword>
<accession>A0A3Q7EC18</accession>
<dbReference type="EnsemblPlants" id="Solyc01g016650.1.1">
    <property type="protein sequence ID" value="Solyc01g016650.1.1.1"/>
    <property type="gene ID" value="Solyc01g016650.1"/>
</dbReference>
<dbReference type="PaxDb" id="4081-Solyc01g016650.1.1"/>
<dbReference type="InParanoid" id="A0A3Q7EC18"/>